<dbReference type="OrthoDB" id="419854at2759"/>
<evidence type="ECO:0000256" key="3">
    <source>
        <dbReference type="ARBA" id="ARBA00022741"/>
    </source>
</evidence>
<keyword evidence="4 9" id="KW-0418">Kinase</keyword>
<keyword evidence="1" id="KW-0723">Serine/threonine-protein kinase</keyword>
<dbReference type="PROSITE" id="PS50011">
    <property type="entry name" value="PROTEIN_KINASE_DOM"/>
    <property type="match status" value="1"/>
</dbReference>
<dbReference type="EMBL" id="CAMXCT020006046">
    <property type="protein sequence ID" value="CAL1167196.1"/>
    <property type="molecule type" value="Genomic_DNA"/>
</dbReference>
<dbReference type="GO" id="GO:0005524">
    <property type="term" value="F:ATP binding"/>
    <property type="evidence" value="ECO:0007669"/>
    <property type="project" value="UniProtKB-KW"/>
</dbReference>
<gene>
    <name evidence="8" type="ORF">C1SCF055_LOCUS38763</name>
</gene>
<evidence type="ECO:0000256" key="5">
    <source>
        <dbReference type="ARBA" id="ARBA00022840"/>
    </source>
</evidence>
<dbReference type="EMBL" id="CAMXCT010006046">
    <property type="protein sequence ID" value="CAI4013821.1"/>
    <property type="molecule type" value="Genomic_DNA"/>
</dbReference>
<dbReference type="EMBL" id="CAMXCT030006046">
    <property type="protein sequence ID" value="CAL4801133.1"/>
    <property type="molecule type" value="Genomic_DNA"/>
</dbReference>
<feature type="region of interest" description="Disordered" evidence="6">
    <location>
        <begin position="1"/>
        <end position="105"/>
    </location>
</feature>
<comment type="caution">
    <text evidence="8">The sequence shown here is derived from an EMBL/GenBank/DDBJ whole genome shotgun (WGS) entry which is preliminary data.</text>
</comment>
<evidence type="ECO:0000313" key="9">
    <source>
        <dbReference type="EMBL" id="CAL4801133.1"/>
    </source>
</evidence>
<proteinExistence type="predicted"/>
<dbReference type="PROSITE" id="PS00108">
    <property type="entry name" value="PROTEIN_KINASE_ST"/>
    <property type="match status" value="1"/>
</dbReference>
<evidence type="ECO:0000256" key="4">
    <source>
        <dbReference type="ARBA" id="ARBA00022777"/>
    </source>
</evidence>
<reference evidence="8" key="1">
    <citation type="submission" date="2022-10" db="EMBL/GenBank/DDBJ databases">
        <authorList>
            <person name="Chen Y."/>
            <person name="Dougan E. K."/>
            <person name="Chan C."/>
            <person name="Rhodes N."/>
            <person name="Thang M."/>
        </authorList>
    </citation>
    <scope>NUCLEOTIDE SEQUENCE</scope>
</reference>
<keyword evidence="10" id="KW-1185">Reference proteome</keyword>
<accession>A0A9P1DPC6</accession>
<dbReference type="InterPro" id="IPR000719">
    <property type="entry name" value="Prot_kinase_dom"/>
</dbReference>
<dbReference type="Gene3D" id="1.10.510.10">
    <property type="entry name" value="Transferase(Phosphotransferase) domain 1"/>
    <property type="match status" value="1"/>
</dbReference>
<feature type="compositionally biased region" description="Basic and acidic residues" evidence="6">
    <location>
        <begin position="85"/>
        <end position="105"/>
    </location>
</feature>
<dbReference type="AlphaFoldDB" id="A0A9P1DPC6"/>
<evidence type="ECO:0000259" key="7">
    <source>
        <dbReference type="PROSITE" id="PS50011"/>
    </source>
</evidence>
<dbReference type="Pfam" id="PF00069">
    <property type="entry name" value="Pkinase"/>
    <property type="match status" value="1"/>
</dbReference>
<evidence type="ECO:0000313" key="10">
    <source>
        <dbReference type="Proteomes" id="UP001152797"/>
    </source>
</evidence>
<name>A0A9P1DPC6_9DINO</name>
<dbReference type="GO" id="GO:0005634">
    <property type="term" value="C:nucleus"/>
    <property type="evidence" value="ECO:0007669"/>
    <property type="project" value="TreeGrafter"/>
</dbReference>
<dbReference type="SUPFAM" id="SSF56112">
    <property type="entry name" value="Protein kinase-like (PK-like)"/>
    <property type="match status" value="1"/>
</dbReference>
<organism evidence="8">
    <name type="scientific">Cladocopium goreaui</name>
    <dbReference type="NCBI Taxonomy" id="2562237"/>
    <lineage>
        <taxon>Eukaryota</taxon>
        <taxon>Sar</taxon>
        <taxon>Alveolata</taxon>
        <taxon>Dinophyceae</taxon>
        <taxon>Suessiales</taxon>
        <taxon>Symbiodiniaceae</taxon>
        <taxon>Cladocopium</taxon>
    </lineage>
</organism>
<evidence type="ECO:0000256" key="6">
    <source>
        <dbReference type="SAM" id="MobiDB-lite"/>
    </source>
</evidence>
<feature type="compositionally biased region" description="Basic residues" evidence="6">
    <location>
        <begin position="15"/>
        <end position="26"/>
    </location>
</feature>
<sequence>MADGELPMSPEGMVRSRHKRRRHRSRGREDSGSHQSQRSQRSRDGRDGSGGRHRQTSRRRHSRRRRRSRRSRGRRQGTPDNGEDFSGRPSREEPRHRDGGPPHIEVDFGTVLGDEGRYIVEEIFGDGASGRVLGCREAETGKLVAVKVARPARRQRRHAETEVAMLRKLQRHNRDLAHRHVVRLLDTFEHEQSFYCIVMEPLAMSLRGLLQEGDGGLYVADIRSTAHQLSNCLAFFQSIGLAHGDLKCTNVMLRRGDYELRAHPRLGDPDCMAARPAWPFEVVIIDFGLANVTEPDTSPEAFLFTRDQGDQKKGRLRVGARHIRAPEVVLGLDLQGSAHDMWSLGCLLATLYTGERLFPVHDEMEHLAAIEQVTGLRIPPEMANGVAERILEKGVAFDDSSRLLWPENAESQRQVEHVEQMPVLHEFVLERHHDFLSFLQGLLQIDPEKRLSPERALRHPFLHKECLTEVDRDE</sequence>
<dbReference type="InterPro" id="IPR051175">
    <property type="entry name" value="CLK_kinases"/>
</dbReference>
<feature type="compositionally biased region" description="Basic and acidic residues" evidence="6">
    <location>
        <begin position="41"/>
        <end position="50"/>
    </location>
</feature>
<feature type="compositionally biased region" description="Basic residues" evidence="6">
    <location>
        <begin position="51"/>
        <end position="75"/>
    </location>
</feature>
<dbReference type="InterPro" id="IPR011009">
    <property type="entry name" value="Kinase-like_dom_sf"/>
</dbReference>
<evidence type="ECO:0000256" key="1">
    <source>
        <dbReference type="ARBA" id="ARBA00022527"/>
    </source>
</evidence>
<protein>
    <submittedName>
        <fullName evidence="9">Protein kinase domain-containing protein</fullName>
    </submittedName>
</protein>
<dbReference type="GO" id="GO:0004674">
    <property type="term" value="F:protein serine/threonine kinase activity"/>
    <property type="evidence" value="ECO:0007669"/>
    <property type="project" value="UniProtKB-KW"/>
</dbReference>
<dbReference type="InterPro" id="IPR008271">
    <property type="entry name" value="Ser/Thr_kinase_AS"/>
</dbReference>
<dbReference type="PANTHER" id="PTHR45646:SF11">
    <property type="entry name" value="SERINE_THREONINE-PROTEIN KINASE DOA"/>
    <property type="match status" value="1"/>
</dbReference>
<feature type="domain" description="Protein kinase" evidence="7">
    <location>
        <begin position="118"/>
        <end position="462"/>
    </location>
</feature>
<dbReference type="SMART" id="SM00220">
    <property type="entry name" value="S_TKc"/>
    <property type="match status" value="1"/>
</dbReference>
<keyword evidence="2" id="KW-0808">Transferase</keyword>
<dbReference type="Proteomes" id="UP001152797">
    <property type="component" value="Unassembled WGS sequence"/>
</dbReference>
<dbReference type="Gene3D" id="3.30.200.20">
    <property type="entry name" value="Phosphorylase Kinase, domain 1"/>
    <property type="match status" value="1"/>
</dbReference>
<dbReference type="PANTHER" id="PTHR45646">
    <property type="entry name" value="SERINE/THREONINE-PROTEIN KINASE DOA-RELATED"/>
    <property type="match status" value="1"/>
</dbReference>
<keyword evidence="5" id="KW-0067">ATP-binding</keyword>
<keyword evidence="3" id="KW-0547">Nucleotide-binding</keyword>
<evidence type="ECO:0000313" key="8">
    <source>
        <dbReference type="EMBL" id="CAI4013821.1"/>
    </source>
</evidence>
<reference evidence="9 10" key="2">
    <citation type="submission" date="2024-05" db="EMBL/GenBank/DDBJ databases">
        <authorList>
            <person name="Chen Y."/>
            <person name="Shah S."/>
            <person name="Dougan E. K."/>
            <person name="Thang M."/>
            <person name="Chan C."/>
        </authorList>
    </citation>
    <scope>NUCLEOTIDE SEQUENCE [LARGE SCALE GENOMIC DNA]</scope>
</reference>
<evidence type="ECO:0000256" key="2">
    <source>
        <dbReference type="ARBA" id="ARBA00022679"/>
    </source>
</evidence>